<gene>
    <name evidence="8" type="primary">nqrA</name>
    <name evidence="12" type="ORF">SAMN05444349_107143</name>
</gene>
<evidence type="ECO:0000256" key="5">
    <source>
        <dbReference type="ARBA" id="ARBA00023065"/>
    </source>
</evidence>
<keyword evidence="6 8" id="KW-0830">Ubiquinone</keyword>
<dbReference type="Pfam" id="PF05896">
    <property type="entry name" value="NQRA_N"/>
    <property type="match status" value="1"/>
</dbReference>
<proteinExistence type="inferred from homology"/>
<keyword evidence="5 8" id="KW-0406">Ion transport</keyword>
<evidence type="ECO:0000256" key="6">
    <source>
        <dbReference type="ARBA" id="ARBA00023075"/>
    </source>
</evidence>
<dbReference type="GO" id="GO:0006814">
    <property type="term" value="P:sodium ion transport"/>
    <property type="evidence" value="ECO:0007669"/>
    <property type="project" value="UniProtKB-UniRule"/>
</dbReference>
<dbReference type="NCBIfam" id="TIGR01936">
    <property type="entry name" value="nqrA"/>
    <property type="match status" value="1"/>
</dbReference>
<dbReference type="InterPro" id="IPR008703">
    <property type="entry name" value="NqrA"/>
</dbReference>
<dbReference type="InterPro" id="IPR056147">
    <property type="entry name" value="NQRA_N"/>
</dbReference>
<evidence type="ECO:0000256" key="2">
    <source>
        <dbReference type="ARBA" id="ARBA00022967"/>
    </source>
</evidence>
<evidence type="ECO:0000256" key="4">
    <source>
        <dbReference type="ARBA" id="ARBA00023053"/>
    </source>
</evidence>
<dbReference type="InterPro" id="IPR056148">
    <property type="entry name" value="NQRA_2nd"/>
</dbReference>
<sequence length="516" mass="57355">MNILCIKAFCDFSLVLLFTSKQRNDTNVREHERNYGNFSVIPFFFPLESHYYLLLLRQIYETIILYSMANVIKLRKGLDINLKGKAAETYTTVKEPGFYALVPDDFPGVTPKVVVKEQEYVMAGGPLFIDKNHPEVKFVSPISGVVTSVERGARRKVLNIVVEAAAEQDYEDFGKKNVASMDADAVKTALLEAGIFAFIKQRPYAIIADPTVTPKGIFVSAFDTNPLAPNFEFALKGEETNFQTGLDALSKMAKTYLNISVKQTAAALTQAKNVIITAFDGPNPAGNVGVQINHLDPISKGETVWTIDPQAVIFIGRLFNTGRVDFTRTVAVTGSEVLKPAYCKLQVGALLTNVFASNVTTDKDLRYISGNVLTGKQVSPNGFLGAFDSQLTVIPEGDEIHEMLGWIMPRFDQYSANHSYFSWLMAKKEYTLDARVKGGERHMIMSGEYDKVFPMDILPEYLIKAIIAADIDRMEALGIYEVAPEDFALCEFVCSSKMELQRIVRAGLDMLRAEMA</sequence>
<evidence type="ECO:0000259" key="11">
    <source>
        <dbReference type="Pfam" id="PF24836"/>
    </source>
</evidence>
<dbReference type="AlphaFoldDB" id="A0A1M4X564"/>
<evidence type="ECO:0000313" key="12">
    <source>
        <dbReference type="EMBL" id="SHE88352.1"/>
    </source>
</evidence>
<dbReference type="Pfam" id="PF24836">
    <property type="entry name" value="NQRA_2nd"/>
    <property type="match status" value="1"/>
</dbReference>
<keyword evidence="13" id="KW-1185">Reference proteome</keyword>
<evidence type="ECO:0000259" key="9">
    <source>
        <dbReference type="Pfam" id="PF05896"/>
    </source>
</evidence>
<evidence type="ECO:0000256" key="3">
    <source>
        <dbReference type="ARBA" id="ARBA00023027"/>
    </source>
</evidence>
<comment type="catalytic activity">
    <reaction evidence="8">
        <text>a ubiquinone + n Na(+)(in) + NADH + H(+) = a ubiquinol + n Na(+)(out) + NAD(+)</text>
        <dbReference type="Rhea" id="RHEA:47748"/>
        <dbReference type="Rhea" id="RHEA-COMP:9565"/>
        <dbReference type="Rhea" id="RHEA-COMP:9566"/>
        <dbReference type="ChEBI" id="CHEBI:15378"/>
        <dbReference type="ChEBI" id="CHEBI:16389"/>
        <dbReference type="ChEBI" id="CHEBI:17976"/>
        <dbReference type="ChEBI" id="CHEBI:29101"/>
        <dbReference type="ChEBI" id="CHEBI:57540"/>
        <dbReference type="ChEBI" id="CHEBI:57945"/>
        <dbReference type="EC" id="7.2.1.1"/>
    </reaction>
</comment>
<dbReference type="Proteomes" id="UP000184436">
    <property type="component" value="Unassembled WGS sequence"/>
</dbReference>
<dbReference type="STRING" id="871325.SAMN05444349_107143"/>
<evidence type="ECO:0000256" key="1">
    <source>
        <dbReference type="ARBA" id="ARBA00022448"/>
    </source>
</evidence>
<keyword evidence="2 8" id="KW-1278">Translocase</keyword>
<accession>A0A1M4X564</accession>
<keyword evidence="4 8" id="KW-0915">Sodium</keyword>
<keyword evidence="7 8" id="KW-0739">Sodium transport</keyword>
<dbReference type="HAMAP" id="MF_00425">
    <property type="entry name" value="NqrA"/>
    <property type="match status" value="1"/>
</dbReference>
<feature type="domain" description="NqrA second alpha/beta" evidence="11">
    <location>
        <begin position="181"/>
        <end position="324"/>
    </location>
</feature>
<dbReference type="NCBIfam" id="NF003761">
    <property type="entry name" value="PRK05352.1-4"/>
    <property type="match status" value="1"/>
</dbReference>
<dbReference type="EC" id="7.2.1.1" evidence="8"/>
<evidence type="ECO:0000256" key="8">
    <source>
        <dbReference type="HAMAP-Rule" id="MF_00425"/>
    </source>
</evidence>
<evidence type="ECO:0000313" key="13">
    <source>
        <dbReference type="Proteomes" id="UP000184436"/>
    </source>
</evidence>
<reference evidence="12 13" key="1">
    <citation type="submission" date="2016-11" db="EMBL/GenBank/DDBJ databases">
        <authorList>
            <person name="Jaros S."/>
            <person name="Januszkiewicz K."/>
            <person name="Wedrychowicz H."/>
        </authorList>
    </citation>
    <scope>NUCLEOTIDE SEQUENCE [LARGE SCALE GENOMIC DNA]</scope>
    <source>
        <strain evidence="12 13">DSM 26883</strain>
    </source>
</reference>
<comment type="similarity">
    <text evidence="8">Belongs to the NqrA family.</text>
</comment>
<dbReference type="EMBL" id="FQVD01000007">
    <property type="protein sequence ID" value="SHE88352.1"/>
    <property type="molecule type" value="Genomic_DNA"/>
</dbReference>
<keyword evidence="1 8" id="KW-0813">Transport</keyword>
<protein>
    <recommendedName>
        <fullName evidence="8">Na(+)-translocating NADH-quinone reductase subunit A</fullName>
        <shortName evidence="8">Na(+)-NQR subunit A</shortName>
        <shortName evidence="8">Na(+)-translocating NQR subunit A</shortName>
        <ecNumber evidence="8">7.2.1.1</ecNumber>
    </recommendedName>
    <alternativeName>
        <fullName evidence="8">NQR complex subunit A</fullName>
    </alternativeName>
    <alternativeName>
        <fullName evidence="8">NQR-1 subunit A</fullName>
    </alternativeName>
</protein>
<keyword evidence="3 8" id="KW-0520">NAD</keyword>
<feature type="domain" description="Na(+)-translocating NADH-quinone reductase subunit A C-terminal" evidence="10">
    <location>
        <begin position="329"/>
        <end position="378"/>
    </location>
</feature>
<evidence type="ECO:0000259" key="10">
    <source>
        <dbReference type="Pfam" id="PF11973"/>
    </source>
</evidence>
<dbReference type="PANTHER" id="PTHR37839:SF1">
    <property type="entry name" value="NA(+)-TRANSLOCATING NADH-QUINONE REDUCTASE SUBUNIT A"/>
    <property type="match status" value="1"/>
</dbReference>
<dbReference type="InterPro" id="IPR022615">
    <property type="entry name" value="NqrA_C_domain"/>
</dbReference>
<comment type="subunit">
    <text evidence="8">Composed of six subunits; NqrA, NqrB, NqrC, NqrD, NqrE and NqrF.</text>
</comment>
<organism evidence="12 13">
    <name type="scientific">Bacteroides faecichinchillae</name>
    <dbReference type="NCBI Taxonomy" id="871325"/>
    <lineage>
        <taxon>Bacteria</taxon>
        <taxon>Pseudomonadati</taxon>
        <taxon>Bacteroidota</taxon>
        <taxon>Bacteroidia</taxon>
        <taxon>Bacteroidales</taxon>
        <taxon>Bacteroidaceae</taxon>
        <taxon>Bacteroides</taxon>
    </lineage>
</organism>
<name>A0A1M4X564_9BACE</name>
<feature type="domain" description="NqrA N-terminal barrel-sandwich hybrid" evidence="9">
    <location>
        <begin position="72"/>
        <end position="164"/>
    </location>
</feature>
<dbReference type="PANTHER" id="PTHR37839">
    <property type="entry name" value="NA(+)-TRANSLOCATING NADH-QUINONE REDUCTASE SUBUNIT A"/>
    <property type="match status" value="1"/>
</dbReference>
<dbReference type="Pfam" id="PF11973">
    <property type="entry name" value="NQRA_SLBB"/>
    <property type="match status" value="1"/>
</dbReference>
<evidence type="ECO:0000256" key="7">
    <source>
        <dbReference type="ARBA" id="ARBA00023201"/>
    </source>
</evidence>
<dbReference type="GO" id="GO:0016655">
    <property type="term" value="F:oxidoreductase activity, acting on NAD(P)H, quinone or similar compound as acceptor"/>
    <property type="evidence" value="ECO:0007669"/>
    <property type="project" value="UniProtKB-UniRule"/>
</dbReference>
<comment type="function">
    <text evidence="8">NQR complex catalyzes the reduction of ubiquinone-1 to ubiquinol by two successive reactions, coupled with the transport of Na(+) ions from the cytoplasm to the periplasm. NqrA to NqrE are probably involved in the second step, the conversion of ubisemiquinone to ubiquinol.</text>
</comment>